<name>A0A921RH19_SORBI</name>
<reference evidence="4" key="2">
    <citation type="submission" date="2020-10" db="EMBL/GenBank/DDBJ databases">
        <authorList>
            <person name="Cooper E.A."/>
            <person name="Brenton Z.W."/>
            <person name="Flinn B.S."/>
            <person name="Jenkins J."/>
            <person name="Shu S."/>
            <person name="Flowers D."/>
            <person name="Luo F."/>
            <person name="Wang Y."/>
            <person name="Xia P."/>
            <person name="Barry K."/>
            <person name="Daum C."/>
            <person name="Lipzen A."/>
            <person name="Yoshinaga Y."/>
            <person name="Schmutz J."/>
            <person name="Saski C."/>
            <person name="Vermerris W."/>
            <person name="Kresovich S."/>
        </authorList>
    </citation>
    <scope>NUCLEOTIDE SEQUENCE</scope>
</reference>
<dbReference type="InterPro" id="IPR042178">
    <property type="entry name" value="Serpin_sf_1"/>
</dbReference>
<dbReference type="PANTHER" id="PTHR11461">
    <property type="entry name" value="SERINE PROTEASE INHIBITOR, SERPIN"/>
    <property type="match status" value="1"/>
</dbReference>
<organism evidence="4 5">
    <name type="scientific">Sorghum bicolor</name>
    <name type="common">Sorghum</name>
    <name type="synonym">Sorghum vulgare</name>
    <dbReference type="NCBI Taxonomy" id="4558"/>
    <lineage>
        <taxon>Eukaryota</taxon>
        <taxon>Viridiplantae</taxon>
        <taxon>Streptophyta</taxon>
        <taxon>Embryophyta</taxon>
        <taxon>Tracheophyta</taxon>
        <taxon>Spermatophyta</taxon>
        <taxon>Magnoliopsida</taxon>
        <taxon>Liliopsida</taxon>
        <taxon>Poales</taxon>
        <taxon>Poaceae</taxon>
        <taxon>PACMAD clade</taxon>
        <taxon>Panicoideae</taxon>
        <taxon>Andropogonodae</taxon>
        <taxon>Andropogoneae</taxon>
        <taxon>Sorghinae</taxon>
        <taxon>Sorghum</taxon>
    </lineage>
</organism>
<dbReference type="PANTHER" id="PTHR11461:SF306">
    <property type="entry name" value="SERPIN-Z1"/>
    <property type="match status" value="1"/>
</dbReference>
<dbReference type="Gene3D" id="3.30.497.10">
    <property type="entry name" value="Antithrombin, subunit I, domain 2"/>
    <property type="match status" value="1"/>
</dbReference>
<dbReference type="KEGG" id="sbi:8079250"/>
<sequence length="403" mass="43101">MQLAEAAQDEAAFSMRVLRHLASRDDGSPRANLAVSPLSLHAALALLAAGARGGTLDEIASFLGPAGGSAHAALASYVALRVFADGDGEGEGEGGTTVRFANGVWVAADLQLKASFARVAAKHYRAEARQAFFKTMPEEARSQINEWVASATAGRIKDLLPTGCLHRGTPAVLANALYFKGAWERKFDACLTRDEAFFLHDGGVVRVPFMSSTSKQCIACRPGYKVLRLRYAQHGGGEQRLLSMYIYLPDAHDGLPALLHKLSADPAAPLESSRTLTSEVPVRAFRVPRFTVAYRTNAREMLLDLGLLLPFDRVAADFGDMGEEAGAPEPLVVSDVYHESFVEVNEEGTKAASATAVAMGFGCAHVEAPVDFVADHPFVFLIKEELSGVVVFAGQVIDPSISQ</sequence>
<dbReference type="InterPro" id="IPR036186">
    <property type="entry name" value="Serpin_sf"/>
</dbReference>
<protein>
    <recommendedName>
        <fullName evidence="3">Serpin domain-containing protein</fullName>
    </recommendedName>
</protein>
<dbReference type="PROSITE" id="PS00284">
    <property type="entry name" value="SERPIN"/>
    <property type="match status" value="1"/>
</dbReference>
<evidence type="ECO:0000313" key="5">
    <source>
        <dbReference type="Proteomes" id="UP000807115"/>
    </source>
</evidence>
<dbReference type="GO" id="GO:0005615">
    <property type="term" value="C:extracellular space"/>
    <property type="evidence" value="ECO:0007669"/>
    <property type="project" value="InterPro"/>
</dbReference>
<reference evidence="4" key="1">
    <citation type="journal article" date="2019" name="BMC Genomics">
        <title>A new reference genome for Sorghum bicolor reveals high levels of sequence similarity between sweet and grain genotypes: implications for the genetics of sugar metabolism.</title>
        <authorList>
            <person name="Cooper E.A."/>
            <person name="Brenton Z.W."/>
            <person name="Flinn B.S."/>
            <person name="Jenkins J."/>
            <person name="Shu S."/>
            <person name="Flowers D."/>
            <person name="Luo F."/>
            <person name="Wang Y."/>
            <person name="Xia P."/>
            <person name="Barry K."/>
            <person name="Daum C."/>
            <person name="Lipzen A."/>
            <person name="Yoshinaga Y."/>
            <person name="Schmutz J."/>
            <person name="Saski C."/>
            <person name="Vermerris W."/>
            <person name="Kresovich S."/>
        </authorList>
    </citation>
    <scope>NUCLEOTIDE SEQUENCE</scope>
</reference>
<accession>A0A921RH19</accession>
<dbReference type="GO" id="GO:0004867">
    <property type="term" value="F:serine-type endopeptidase inhibitor activity"/>
    <property type="evidence" value="ECO:0007669"/>
    <property type="project" value="InterPro"/>
</dbReference>
<dbReference type="Gene3D" id="2.30.39.10">
    <property type="entry name" value="Alpha-1-antitrypsin, domain 1"/>
    <property type="match status" value="1"/>
</dbReference>
<feature type="domain" description="Serpin" evidence="3">
    <location>
        <begin position="15"/>
        <end position="399"/>
    </location>
</feature>
<evidence type="ECO:0000256" key="1">
    <source>
        <dbReference type="ARBA" id="ARBA00009500"/>
    </source>
</evidence>
<dbReference type="InterPro" id="IPR023795">
    <property type="entry name" value="Serpin_CS"/>
</dbReference>
<dbReference type="SMART" id="SM00093">
    <property type="entry name" value="SERPIN"/>
    <property type="match status" value="1"/>
</dbReference>
<evidence type="ECO:0000313" key="4">
    <source>
        <dbReference type="EMBL" id="KAG0539540.1"/>
    </source>
</evidence>
<dbReference type="OrthoDB" id="1063785at2759"/>
<dbReference type="CDD" id="cd02043">
    <property type="entry name" value="serpinP_plants"/>
    <property type="match status" value="1"/>
</dbReference>
<dbReference type="InterPro" id="IPR000215">
    <property type="entry name" value="Serpin_fam"/>
</dbReference>
<dbReference type="Proteomes" id="UP000807115">
    <property type="component" value="Chromosome 3"/>
</dbReference>
<dbReference type="OMA" id="EERWQWQ"/>
<evidence type="ECO:0000259" key="3">
    <source>
        <dbReference type="SMART" id="SM00093"/>
    </source>
</evidence>
<dbReference type="InterPro" id="IPR023796">
    <property type="entry name" value="Serpin_dom"/>
</dbReference>
<dbReference type="AlphaFoldDB" id="A0A921RH19"/>
<dbReference type="SUPFAM" id="SSF56574">
    <property type="entry name" value="Serpins"/>
    <property type="match status" value="1"/>
</dbReference>
<gene>
    <name evidence="4" type="ORF">BDA96_03G331600</name>
</gene>
<comment type="similarity">
    <text evidence="1 2">Belongs to the serpin family.</text>
</comment>
<dbReference type="InterPro" id="IPR042185">
    <property type="entry name" value="Serpin_sf_2"/>
</dbReference>
<dbReference type="EMBL" id="CM027682">
    <property type="protein sequence ID" value="KAG0539540.1"/>
    <property type="molecule type" value="Genomic_DNA"/>
</dbReference>
<comment type="caution">
    <text evidence="4">The sequence shown here is derived from an EMBL/GenBank/DDBJ whole genome shotgun (WGS) entry which is preliminary data.</text>
</comment>
<dbReference type="Pfam" id="PF00079">
    <property type="entry name" value="Serpin"/>
    <property type="match status" value="1"/>
</dbReference>
<dbReference type="Gramene" id="EES03670">
    <property type="protein sequence ID" value="EES03670"/>
    <property type="gene ID" value="SORBI_3003G307100"/>
</dbReference>
<evidence type="ECO:0000256" key="2">
    <source>
        <dbReference type="RuleBase" id="RU000411"/>
    </source>
</evidence>
<proteinExistence type="inferred from homology"/>